<dbReference type="Pfam" id="PF06258">
    <property type="entry name" value="Mito_fiss_Elm1"/>
    <property type="match status" value="1"/>
</dbReference>
<accession>A0A9W8I527</accession>
<dbReference type="InterPro" id="IPR009367">
    <property type="entry name" value="Elm1-like"/>
</dbReference>
<dbReference type="EMBL" id="JANBUO010000075">
    <property type="protein sequence ID" value="KAJ2807944.1"/>
    <property type="molecule type" value="Genomic_DNA"/>
</dbReference>
<comment type="caution">
    <text evidence="2">The sequence shown here is derived from an EMBL/GenBank/DDBJ whole genome shotgun (WGS) entry which is preliminary data.</text>
</comment>
<protein>
    <submittedName>
        <fullName evidence="2">Uncharacterized protein</fullName>
    </submittedName>
</protein>
<dbReference type="AlphaFoldDB" id="A0A9W8I527"/>
<feature type="chain" id="PRO_5040976031" evidence="1">
    <location>
        <begin position="21"/>
        <end position="405"/>
    </location>
</feature>
<evidence type="ECO:0000313" key="2">
    <source>
        <dbReference type="EMBL" id="KAJ2807944.1"/>
    </source>
</evidence>
<gene>
    <name evidence="2" type="ORF">H4R20_001077</name>
</gene>
<name>A0A9W8I527_9FUNG</name>
<evidence type="ECO:0000313" key="3">
    <source>
        <dbReference type="Proteomes" id="UP001140094"/>
    </source>
</evidence>
<evidence type="ECO:0000256" key="1">
    <source>
        <dbReference type="SAM" id="SignalP"/>
    </source>
</evidence>
<sequence length="405" mass="44817">MSRLFILGFRLRLLAPGIRCNRLPATRRFYKAERHSSLAPETWIITGREAKAELPAVSLAMALGTPHVIRPAQRSWMASNLLTRSFIGLKNVLSSAPTGGLNFVKNTTGEIMPRFAIAASKDALPGLLEIKQRAMGRTIAIYLGLPATKLSNIDVLVLSRLDQMKLRRVGPARANLENSVSTLLPLSGAKAASQPFALEPAVVVCIGKGVEPAGYQMLKSDIEMLAQQLQHIPRSRIRIVLPFGLHRKLRVIIEQRLISQLQQRSVDLCGEEHLPSDVEIVDYALGNQPPLSDVLASASHVIVTADDISSVSLAVSLRRPVYIAGEERTTGLLRDYYHLLDSGNLVRRFYPKGSRYSYMVAADITGKVDEFSAIRDHEPWAPYDARHDLDHVAAFIRKTYDESNS</sequence>
<reference evidence="2" key="1">
    <citation type="submission" date="2022-07" db="EMBL/GenBank/DDBJ databases">
        <title>Phylogenomic reconstructions and comparative analyses of Kickxellomycotina fungi.</title>
        <authorList>
            <person name="Reynolds N.K."/>
            <person name="Stajich J.E."/>
            <person name="Barry K."/>
            <person name="Grigoriev I.V."/>
            <person name="Crous P."/>
            <person name="Smith M.E."/>
        </authorList>
    </citation>
    <scope>NUCLEOTIDE SEQUENCE</scope>
    <source>
        <strain evidence="2">NRRL 1565</strain>
    </source>
</reference>
<dbReference type="Proteomes" id="UP001140094">
    <property type="component" value="Unassembled WGS sequence"/>
</dbReference>
<feature type="signal peptide" evidence="1">
    <location>
        <begin position="1"/>
        <end position="20"/>
    </location>
</feature>
<organism evidence="2 3">
    <name type="scientific">Coemansia guatemalensis</name>
    <dbReference type="NCBI Taxonomy" id="2761395"/>
    <lineage>
        <taxon>Eukaryota</taxon>
        <taxon>Fungi</taxon>
        <taxon>Fungi incertae sedis</taxon>
        <taxon>Zoopagomycota</taxon>
        <taxon>Kickxellomycotina</taxon>
        <taxon>Kickxellomycetes</taxon>
        <taxon>Kickxellales</taxon>
        <taxon>Kickxellaceae</taxon>
        <taxon>Coemansia</taxon>
    </lineage>
</organism>
<proteinExistence type="predicted"/>
<keyword evidence="1" id="KW-0732">Signal</keyword>
<dbReference type="OrthoDB" id="1856981at2759"/>
<keyword evidence="3" id="KW-1185">Reference proteome</keyword>